<dbReference type="InterPro" id="IPR050114">
    <property type="entry name" value="UPF0173_UPF0282_UlaG_hydrolase"/>
</dbReference>
<evidence type="ECO:0000259" key="1">
    <source>
        <dbReference type="SMART" id="SM00849"/>
    </source>
</evidence>
<gene>
    <name evidence="2" type="ORF">NCTC10994_01968</name>
</gene>
<evidence type="ECO:0000313" key="2">
    <source>
        <dbReference type="EMBL" id="SQI31615.1"/>
    </source>
</evidence>
<accession>A0A2X4WX74</accession>
<feature type="domain" description="Metallo-beta-lactamase" evidence="1">
    <location>
        <begin position="7"/>
        <end position="177"/>
    </location>
</feature>
<dbReference type="EMBL" id="LS483468">
    <property type="protein sequence ID" value="SQI31615.1"/>
    <property type="molecule type" value="Genomic_DNA"/>
</dbReference>
<keyword evidence="3" id="KW-1185">Reference proteome</keyword>
<dbReference type="KEGG" id="rcr:NCTC10994_01968"/>
<dbReference type="STRING" id="1219011.GCA_001895045_03062"/>
<evidence type="ECO:0000313" key="3">
    <source>
        <dbReference type="Proteomes" id="UP000249091"/>
    </source>
</evidence>
<dbReference type="SUPFAM" id="SSF56281">
    <property type="entry name" value="Metallo-hydrolase/oxidoreductase"/>
    <property type="match status" value="1"/>
</dbReference>
<dbReference type="InterPro" id="IPR036866">
    <property type="entry name" value="RibonucZ/Hydroxyglut_hydro"/>
</dbReference>
<organism evidence="2 3">
    <name type="scientific">Rhodococcus coprophilus</name>
    <dbReference type="NCBI Taxonomy" id="38310"/>
    <lineage>
        <taxon>Bacteria</taxon>
        <taxon>Bacillati</taxon>
        <taxon>Actinomycetota</taxon>
        <taxon>Actinomycetes</taxon>
        <taxon>Mycobacteriales</taxon>
        <taxon>Nocardiaceae</taxon>
        <taxon>Rhodococcus</taxon>
    </lineage>
</organism>
<dbReference type="AlphaFoldDB" id="A0A2X4WX74"/>
<protein>
    <submittedName>
        <fullName evidence="2">Metallo-beta-lactamase superfamily protein</fullName>
    </submittedName>
</protein>
<dbReference type="Gene3D" id="3.60.15.10">
    <property type="entry name" value="Ribonuclease Z/Hydroxyacylglutathione hydrolase-like"/>
    <property type="match status" value="1"/>
</dbReference>
<dbReference type="PANTHER" id="PTHR43546:SF3">
    <property type="entry name" value="UPF0173 METAL-DEPENDENT HYDROLASE MJ1163"/>
    <property type="match status" value="1"/>
</dbReference>
<dbReference type="InterPro" id="IPR001279">
    <property type="entry name" value="Metallo-B-lactamas"/>
</dbReference>
<name>A0A2X4WX74_9NOCA</name>
<dbReference type="PANTHER" id="PTHR43546">
    <property type="entry name" value="UPF0173 METAL-DEPENDENT HYDROLASE MJ1163-RELATED"/>
    <property type="match status" value="1"/>
</dbReference>
<dbReference type="Proteomes" id="UP000249091">
    <property type="component" value="Chromosome 1"/>
</dbReference>
<dbReference type="Pfam" id="PF13483">
    <property type="entry name" value="Lactamase_B_3"/>
    <property type="match status" value="1"/>
</dbReference>
<dbReference type="SMART" id="SM00849">
    <property type="entry name" value="Lactamase_B"/>
    <property type="match status" value="1"/>
</dbReference>
<reference evidence="2 3" key="1">
    <citation type="submission" date="2018-06" db="EMBL/GenBank/DDBJ databases">
        <authorList>
            <consortium name="Pathogen Informatics"/>
            <person name="Doyle S."/>
        </authorList>
    </citation>
    <scope>NUCLEOTIDE SEQUENCE [LARGE SCALE GENOMIC DNA]</scope>
    <source>
        <strain evidence="2 3">NCTC10994</strain>
    </source>
</reference>
<dbReference type="RefSeq" id="WP_072701979.1">
    <property type="nucleotide sequence ID" value="NZ_JAFBBL010000001.1"/>
</dbReference>
<sequence>MRLTHFGHSCILVEHLGKKILFDPGNFSHGFEGITGLDAILITHQHPDHADPARLPALLDANPGAALYSDPQSANLLEGDWSPVRPGDRFTVGDLTIRGSGGRHAVIHPDLPVIDNTVFIVGDAENPARLMHPGDSLYIPNEKVDVLALPAAAPWLKIWEAVDYLRAVNPRLAVPIHQGIITDQANGIFYGRYSDMAPEGTEFRVLEHESDVEV</sequence>
<proteinExistence type="predicted"/>